<evidence type="ECO:0000256" key="4">
    <source>
        <dbReference type="ARBA" id="ARBA00022723"/>
    </source>
</evidence>
<dbReference type="Proteomes" id="UP000054422">
    <property type="component" value="Unassembled WGS sequence"/>
</dbReference>
<evidence type="ECO:0000256" key="2">
    <source>
        <dbReference type="ARBA" id="ARBA00022617"/>
    </source>
</evidence>
<keyword evidence="3 9" id="KW-0812">Transmembrane</keyword>
<feature type="binding site" description="covalent" evidence="8">
    <location>
        <position position="57"/>
    </location>
    <ligand>
        <name>heme c</name>
        <dbReference type="ChEBI" id="CHEBI:61717"/>
    </ligand>
</feature>
<feature type="binding site" description="covalent" evidence="8">
    <location>
        <position position="56"/>
    </location>
    <ligand>
        <name>heme c</name>
        <dbReference type="ChEBI" id="CHEBI:61717"/>
    </ligand>
</feature>
<evidence type="ECO:0000256" key="7">
    <source>
        <dbReference type="ARBA" id="ARBA00023136"/>
    </source>
</evidence>
<dbReference type="Pfam" id="PF02167">
    <property type="entry name" value="Cytochrom_C1"/>
    <property type="match status" value="1"/>
</dbReference>
<dbReference type="STRING" id="1498499.EP47_02995"/>
<dbReference type="SUPFAM" id="SSF46626">
    <property type="entry name" value="Cytochrome c"/>
    <property type="match status" value="1"/>
</dbReference>
<accession>A0A0A2SQ55</accession>
<gene>
    <name evidence="11" type="ORF">EP47_02995</name>
</gene>
<keyword evidence="6 8" id="KW-0408">Iron</keyword>
<evidence type="ECO:0000313" key="12">
    <source>
        <dbReference type="Proteomes" id="UP000054422"/>
    </source>
</evidence>
<dbReference type="InterPro" id="IPR036909">
    <property type="entry name" value="Cyt_c-like_dom_sf"/>
</dbReference>
<evidence type="ECO:0000256" key="5">
    <source>
        <dbReference type="ARBA" id="ARBA00022989"/>
    </source>
</evidence>
<comment type="subcellular location">
    <subcellularLocation>
        <location evidence="1">Membrane</location>
    </subcellularLocation>
</comment>
<name>A0A0A2SQ55_9GAMM</name>
<evidence type="ECO:0000256" key="10">
    <source>
        <dbReference type="SAM" id="SignalP"/>
    </source>
</evidence>
<dbReference type="GO" id="GO:0046872">
    <property type="term" value="F:metal ion binding"/>
    <property type="evidence" value="ECO:0007669"/>
    <property type="project" value="UniProtKB-KW"/>
</dbReference>
<dbReference type="Gene3D" id="1.10.760.10">
    <property type="entry name" value="Cytochrome c-like domain"/>
    <property type="match status" value="1"/>
</dbReference>
<comment type="cofactor">
    <cofactor evidence="8">
        <name>heme c</name>
        <dbReference type="ChEBI" id="CHEBI:61717"/>
    </cofactor>
    <text evidence="8">Binds 1 heme c group covalently per subunit.</text>
</comment>
<feature type="binding site" description="covalent" evidence="8">
    <location>
        <position position="53"/>
    </location>
    <ligand>
        <name>heme c</name>
        <dbReference type="ChEBI" id="CHEBI:61717"/>
    </ligand>
</feature>
<dbReference type="GO" id="GO:0016020">
    <property type="term" value="C:membrane"/>
    <property type="evidence" value="ECO:0007669"/>
    <property type="project" value="UniProtKB-SubCell"/>
</dbReference>
<keyword evidence="12" id="KW-1185">Reference proteome</keyword>
<keyword evidence="10" id="KW-0732">Signal</keyword>
<feature type="transmembrane region" description="Helical" evidence="9">
    <location>
        <begin position="221"/>
        <end position="239"/>
    </location>
</feature>
<dbReference type="PRINTS" id="PR00603">
    <property type="entry name" value="CYTOCHROMEC1"/>
</dbReference>
<dbReference type="InterPro" id="IPR002326">
    <property type="entry name" value="Cyt_c1"/>
</dbReference>
<evidence type="ECO:0000313" key="11">
    <source>
        <dbReference type="EMBL" id="KGP63270.1"/>
    </source>
</evidence>
<keyword evidence="2 8" id="KW-0349">Heme</keyword>
<reference evidence="11 12" key="1">
    <citation type="submission" date="2014-05" db="EMBL/GenBank/DDBJ databases">
        <authorList>
            <person name="Rizzardi K."/>
            <person name="Winiecka-Krusnell J."/>
            <person name="Ramliden M."/>
            <person name="Alm E."/>
            <person name="Andersson S."/>
            <person name="Byfors S."/>
        </authorList>
    </citation>
    <scope>NUCLEOTIDE SEQUENCE [LARGE SCALE GENOMIC DNA]</scope>
    <source>
        <strain evidence="11 12">LEGN</strain>
    </source>
</reference>
<feature type="signal peptide" evidence="10">
    <location>
        <begin position="1"/>
        <end position="23"/>
    </location>
</feature>
<evidence type="ECO:0000256" key="9">
    <source>
        <dbReference type="SAM" id="Phobius"/>
    </source>
</evidence>
<sequence length="248" mass="28204">MMKKGFFTVFAVFLLLTAQIAFTENLTKMEPLSVDVTDKESLQRGAKLFMNYCSGCHSLKYMRYNRMAQDLGLITFDGQVAEDLLKNNLIFTQSNIYDPIQIAMSPEDAKQWFGMAPPDLSLSARDRGPVWIYNYLKSFYSDPSRPFGTNNLLIPDVAMPNVLEPLIGKVVLVKNKNPHSDSLMVVTGGEMYESEFDSALKDLVTFLVYVGEPAKLIRYKLGVFVMLFFGIFFIAAYSLKKAYWKQLK</sequence>
<evidence type="ECO:0000256" key="6">
    <source>
        <dbReference type="ARBA" id="ARBA00023004"/>
    </source>
</evidence>
<protein>
    <submittedName>
        <fullName evidence="11">Cytochrome C</fullName>
    </submittedName>
</protein>
<organism evidence="11 12">
    <name type="scientific">Legionella norrlandica</name>
    <dbReference type="NCBI Taxonomy" id="1498499"/>
    <lineage>
        <taxon>Bacteria</taxon>
        <taxon>Pseudomonadati</taxon>
        <taxon>Pseudomonadota</taxon>
        <taxon>Gammaproteobacteria</taxon>
        <taxon>Legionellales</taxon>
        <taxon>Legionellaceae</taxon>
        <taxon>Legionella</taxon>
    </lineage>
</organism>
<evidence type="ECO:0000256" key="8">
    <source>
        <dbReference type="PIRSR" id="PIRSR602326-1"/>
    </source>
</evidence>
<dbReference type="PANTHER" id="PTHR10266:SF3">
    <property type="entry name" value="CYTOCHROME C1, HEME PROTEIN, MITOCHONDRIAL"/>
    <property type="match status" value="1"/>
</dbReference>
<keyword evidence="7 9" id="KW-0472">Membrane</keyword>
<feature type="chain" id="PRO_5002004758" evidence="10">
    <location>
        <begin position="24"/>
        <end position="248"/>
    </location>
</feature>
<comment type="caution">
    <text evidence="11">The sequence shown here is derived from an EMBL/GenBank/DDBJ whole genome shotgun (WGS) entry which is preliminary data.</text>
</comment>
<dbReference type="PANTHER" id="PTHR10266">
    <property type="entry name" value="CYTOCHROME C1"/>
    <property type="match status" value="1"/>
</dbReference>
<keyword evidence="4 8" id="KW-0479">Metal-binding</keyword>
<dbReference type="AlphaFoldDB" id="A0A0A2SQ55"/>
<evidence type="ECO:0000256" key="1">
    <source>
        <dbReference type="ARBA" id="ARBA00004370"/>
    </source>
</evidence>
<dbReference type="EMBL" id="JNCF01000021">
    <property type="protein sequence ID" value="KGP63270.1"/>
    <property type="molecule type" value="Genomic_DNA"/>
</dbReference>
<proteinExistence type="predicted"/>
<keyword evidence="5 9" id="KW-1133">Transmembrane helix</keyword>
<dbReference type="GO" id="GO:0020037">
    <property type="term" value="F:heme binding"/>
    <property type="evidence" value="ECO:0007669"/>
    <property type="project" value="InterPro"/>
</dbReference>
<dbReference type="GO" id="GO:0009055">
    <property type="term" value="F:electron transfer activity"/>
    <property type="evidence" value="ECO:0007669"/>
    <property type="project" value="InterPro"/>
</dbReference>
<evidence type="ECO:0000256" key="3">
    <source>
        <dbReference type="ARBA" id="ARBA00022692"/>
    </source>
</evidence>